<feature type="binding site" evidence="2">
    <location>
        <position position="128"/>
    </location>
    <ligand>
        <name>Fe cation</name>
        <dbReference type="ChEBI" id="CHEBI:24875"/>
    </ligand>
</feature>
<dbReference type="InterPro" id="IPR014710">
    <property type="entry name" value="RmlC-like_jellyroll"/>
</dbReference>
<name>A0A0D2WV87_CAPO3</name>
<dbReference type="GO" id="GO:0046872">
    <property type="term" value="F:metal ion binding"/>
    <property type="evidence" value="ECO:0007669"/>
    <property type="project" value="UniProtKB-KW"/>
</dbReference>
<feature type="region of interest" description="Disordered" evidence="4">
    <location>
        <begin position="325"/>
        <end position="353"/>
    </location>
</feature>
<feature type="binding site" evidence="2">
    <location>
        <position position="82"/>
    </location>
    <ligand>
        <name>Fe cation</name>
        <dbReference type="ChEBI" id="CHEBI:24875"/>
    </ligand>
</feature>
<feature type="signal peptide" evidence="5">
    <location>
        <begin position="1"/>
        <end position="19"/>
    </location>
</feature>
<evidence type="ECO:0000256" key="4">
    <source>
        <dbReference type="SAM" id="MobiDB-lite"/>
    </source>
</evidence>
<evidence type="ECO:0000313" key="9">
    <source>
        <dbReference type="Proteomes" id="UP000008743"/>
    </source>
</evidence>
<feature type="compositionally biased region" description="Basic and acidic residues" evidence="4">
    <location>
        <begin position="341"/>
        <end position="353"/>
    </location>
</feature>
<dbReference type="InterPro" id="IPR012093">
    <property type="entry name" value="Pirin"/>
</dbReference>
<keyword evidence="9" id="KW-1185">Reference proteome</keyword>
<comment type="similarity">
    <text evidence="1 3">Belongs to the pirin family.</text>
</comment>
<proteinExistence type="inferred from homology"/>
<gene>
    <name evidence="8" type="ORF">CAOG_006417</name>
</gene>
<comment type="cofactor">
    <cofactor evidence="2">
        <name>Fe cation</name>
        <dbReference type="ChEBI" id="CHEBI:24875"/>
    </cofactor>
    <text evidence="2">Binds 1 Fe cation per subunit.</text>
</comment>
<dbReference type="InterPro" id="IPR003829">
    <property type="entry name" value="Pirin_N_dom"/>
</dbReference>
<organism evidence="8 9">
    <name type="scientific">Capsaspora owczarzaki (strain ATCC 30864)</name>
    <dbReference type="NCBI Taxonomy" id="595528"/>
    <lineage>
        <taxon>Eukaryota</taxon>
        <taxon>Filasterea</taxon>
        <taxon>Capsaspora</taxon>
    </lineage>
</organism>
<dbReference type="RefSeq" id="XP_004345166.1">
    <property type="nucleotide sequence ID" value="XM_004345116.2"/>
</dbReference>
<accession>A0A0D2WV87</accession>
<dbReference type="eggNOG" id="ENOG502QQ5A">
    <property type="taxonomic scope" value="Eukaryota"/>
</dbReference>
<sequence length="353" mass="38092">MSTSTAAAASAVLAVQALSMPWATLDPFLFCVHHDDKYPAGNASFGFDPAALRGRNIGSDFSGRDGWSMYHGEQGVPGFPGHPHKGFETITIVRKGRIDHSDSLGASARFGGGDVQWLTAGGGIVHSEMFPMLNATGSNHLELFQIWLNLPAKSKNVPPHFTMFWAESIPSLTLRDDAGKVTTHVSVIAGALEGASAPLAPPPHSWAADAGNDVAVWTIKIAPGASWTLPAAAHANTNRRLFFFSGRRLVVDTRTLEKPVACDLRASASVVLQNTGDTEVECLLLQGRAQNEPTVQHGPFVMNTHAEISQAMQDYRRTRFGGWPWPSDGPVHGSDPARFARFPDGREERPQQQ</sequence>
<evidence type="ECO:0000256" key="5">
    <source>
        <dbReference type="SAM" id="SignalP"/>
    </source>
</evidence>
<evidence type="ECO:0000256" key="3">
    <source>
        <dbReference type="RuleBase" id="RU003457"/>
    </source>
</evidence>
<dbReference type="SUPFAM" id="SSF51182">
    <property type="entry name" value="RmlC-like cupins"/>
    <property type="match status" value="1"/>
</dbReference>
<dbReference type="Gene3D" id="2.60.120.10">
    <property type="entry name" value="Jelly Rolls"/>
    <property type="match status" value="2"/>
</dbReference>
<evidence type="ECO:0000259" key="7">
    <source>
        <dbReference type="Pfam" id="PF05726"/>
    </source>
</evidence>
<dbReference type="PANTHER" id="PTHR13903">
    <property type="entry name" value="PIRIN-RELATED"/>
    <property type="match status" value="1"/>
</dbReference>
<dbReference type="PhylomeDB" id="A0A0D2WV87"/>
<dbReference type="AlphaFoldDB" id="A0A0D2WV87"/>
<dbReference type="InterPro" id="IPR011051">
    <property type="entry name" value="RmlC_Cupin_sf"/>
</dbReference>
<keyword evidence="5" id="KW-0732">Signal</keyword>
<dbReference type="Pfam" id="PF02678">
    <property type="entry name" value="Pirin"/>
    <property type="match status" value="1"/>
</dbReference>
<feature type="chain" id="PRO_5002254688" evidence="5">
    <location>
        <begin position="20"/>
        <end position="353"/>
    </location>
</feature>
<evidence type="ECO:0000259" key="6">
    <source>
        <dbReference type="Pfam" id="PF02678"/>
    </source>
</evidence>
<dbReference type="OrthoDB" id="198735at2759"/>
<feature type="domain" description="Pirin C-terminal" evidence="7">
    <location>
        <begin position="217"/>
        <end position="321"/>
    </location>
</feature>
<feature type="domain" description="Pirin N-terminal" evidence="6">
    <location>
        <begin position="72"/>
        <end position="148"/>
    </location>
</feature>
<evidence type="ECO:0000313" key="8">
    <source>
        <dbReference type="EMBL" id="KJE96043.1"/>
    </source>
</evidence>
<evidence type="ECO:0000256" key="2">
    <source>
        <dbReference type="PIRSR" id="PIRSR006232-1"/>
    </source>
</evidence>
<keyword evidence="2" id="KW-0408">Iron</keyword>
<dbReference type="OMA" id="FANPFIV"/>
<evidence type="ECO:0000256" key="1">
    <source>
        <dbReference type="ARBA" id="ARBA00008416"/>
    </source>
</evidence>
<feature type="binding site" evidence="2">
    <location>
        <position position="84"/>
    </location>
    <ligand>
        <name>Fe cation</name>
        <dbReference type="ChEBI" id="CHEBI:24875"/>
    </ligand>
</feature>
<feature type="binding site" evidence="2">
    <location>
        <position position="126"/>
    </location>
    <ligand>
        <name>Fe cation</name>
        <dbReference type="ChEBI" id="CHEBI:24875"/>
    </ligand>
</feature>
<dbReference type="InParanoid" id="A0A0D2WV87"/>
<reference evidence="9" key="1">
    <citation type="submission" date="2011-02" db="EMBL/GenBank/DDBJ databases">
        <title>The Genome Sequence of Capsaspora owczarzaki ATCC 30864.</title>
        <authorList>
            <person name="Russ C."/>
            <person name="Cuomo C."/>
            <person name="Burger G."/>
            <person name="Gray M.W."/>
            <person name="Holland P.W.H."/>
            <person name="King N."/>
            <person name="Lang F.B.F."/>
            <person name="Roger A.J."/>
            <person name="Ruiz-Trillo I."/>
            <person name="Young S.K."/>
            <person name="Zeng Q."/>
            <person name="Gargeya S."/>
            <person name="Alvarado L."/>
            <person name="Berlin A."/>
            <person name="Chapman S.B."/>
            <person name="Chen Z."/>
            <person name="Freedman E."/>
            <person name="Gellesch M."/>
            <person name="Goldberg J."/>
            <person name="Griggs A."/>
            <person name="Gujja S."/>
            <person name="Heilman E."/>
            <person name="Heiman D."/>
            <person name="Howarth C."/>
            <person name="Mehta T."/>
            <person name="Neiman D."/>
            <person name="Pearson M."/>
            <person name="Roberts A."/>
            <person name="Saif S."/>
            <person name="Shea T."/>
            <person name="Shenoy N."/>
            <person name="Sisk P."/>
            <person name="Stolte C."/>
            <person name="Sykes S."/>
            <person name="White J."/>
            <person name="Yandava C."/>
            <person name="Haas B."/>
            <person name="Nusbaum C."/>
            <person name="Birren B."/>
        </authorList>
    </citation>
    <scope>NUCLEOTIDE SEQUENCE</scope>
    <source>
        <strain evidence="9">ATCC 30864</strain>
    </source>
</reference>
<dbReference type="STRING" id="595528.A0A0D2WV87"/>
<keyword evidence="2" id="KW-0479">Metal-binding</keyword>
<dbReference type="InterPro" id="IPR008778">
    <property type="entry name" value="Pirin_C_dom"/>
</dbReference>
<protein>
    <submittedName>
        <fullName evidence="8">Pirin domain-containing protein domain-containing protein</fullName>
    </submittedName>
</protein>
<dbReference type="Pfam" id="PF05726">
    <property type="entry name" value="Pirin_C"/>
    <property type="match status" value="1"/>
</dbReference>
<dbReference type="PANTHER" id="PTHR13903:SF8">
    <property type="entry name" value="PIRIN"/>
    <property type="match status" value="1"/>
</dbReference>
<dbReference type="EMBL" id="KE346370">
    <property type="protein sequence ID" value="KJE96043.1"/>
    <property type="molecule type" value="Genomic_DNA"/>
</dbReference>
<dbReference type="Proteomes" id="UP000008743">
    <property type="component" value="Unassembled WGS sequence"/>
</dbReference>